<organism evidence="1 2">
    <name type="scientific">Schizosaccharomyces cryophilus (strain OY26 / ATCC MYA-4695 / CBS 11777 / NBRC 106824 / NRRL Y48691)</name>
    <name type="common">Fission yeast</name>
    <dbReference type="NCBI Taxonomy" id="653667"/>
    <lineage>
        <taxon>Eukaryota</taxon>
        <taxon>Fungi</taxon>
        <taxon>Dikarya</taxon>
        <taxon>Ascomycota</taxon>
        <taxon>Taphrinomycotina</taxon>
        <taxon>Schizosaccharomycetes</taxon>
        <taxon>Schizosaccharomycetales</taxon>
        <taxon>Schizosaccharomycetaceae</taxon>
        <taxon>Schizosaccharomyces</taxon>
    </lineage>
</organism>
<dbReference type="STRING" id="653667.S9W4B6"/>
<dbReference type="AlphaFoldDB" id="S9W4B6"/>
<dbReference type="EMBL" id="KE546988">
    <property type="protein sequence ID" value="EPY53334.1"/>
    <property type="molecule type" value="Genomic_DNA"/>
</dbReference>
<evidence type="ECO:0000313" key="2">
    <source>
        <dbReference type="Proteomes" id="UP000015464"/>
    </source>
</evidence>
<protein>
    <submittedName>
        <fullName evidence="1">Aconitate hydratase</fullName>
    </submittedName>
</protein>
<dbReference type="RefSeq" id="XP_013021580.1">
    <property type="nucleotide sequence ID" value="XM_013166126.1"/>
</dbReference>
<dbReference type="Proteomes" id="UP000015464">
    <property type="component" value="Unassembled WGS sequence"/>
</dbReference>
<name>S9W4B6_SCHCR</name>
<dbReference type="GeneID" id="25038179"/>
<keyword evidence="2" id="KW-1185">Reference proteome</keyword>
<accession>S9W4B6</accession>
<sequence length="66" mass="7107">MFCNISRAPGKAGSRLFTLPAARSFSSAPMRCSIGSRKVSMSNFEKVSLSLISKASSLFLTLCQKC</sequence>
<dbReference type="HOGENOM" id="CLU_2832621_0_0_1"/>
<evidence type="ECO:0000313" key="1">
    <source>
        <dbReference type="EMBL" id="EPY53334.1"/>
    </source>
</evidence>
<proteinExistence type="predicted"/>
<gene>
    <name evidence="1" type="ORF">SPOG_03862</name>
</gene>
<reference evidence="1 2" key="1">
    <citation type="journal article" date="2011" name="Science">
        <title>Comparative functional genomics of the fission yeasts.</title>
        <authorList>
            <person name="Rhind N."/>
            <person name="Chen Z."/>
            <person name="Yassour M."/>
            <person name="Thompson D.A."/>
            <person name="Haas B.J."/>
            <person name="Habib N."/>
            <person name="Wapinski I."/>
            <person name="Roy S."/>
            <person name="Lin M.F."/>
            <person name="Heiman D.I."/>
            <person name="Young S.K."/>
            <person name="Furuya K."/>
            <person name="Guo Y."/>
            <person name="Pidoux A."/>
            <person name="Chen H.M."/>
            <person name="Robbertse B."/>
            <person name="Goldberg J.M."/>
            <person name="Aoki K."/>
            <person name="Bayne E.H."/>
            <person name="Berlin A.M."/>
            <person name="Desjardins C.A."/>
            <person name="Dobbs E."/>
            <person name="Dukaj L."/>
            <person name="Fan L."/>
            <person name="FitzGerald M.G."/>
            <person name="French C."/>
            <person name="Gujja S."/>
            <person name="Hansen K."/>
            <person name="Keifenheim D."/>
            <person name="Levin J.Z."/>
            <person name="Mosher R.A."/>
            <person name="Mueller C.A."/>
            <person name="Pfiffner J."/>
            <person name="Priest M."/>
            <person name="Russ C."/>
            <person name="Smialowska A."/>
            <person name="Swoboda P."/>
            <person name="Sykes S.M."/>
            <person name="Vaughn M."/>
            <person name="Vengrova S."/>
            <person name="Yoder R."/>
            <person name="Zeng Q."/>
            <person name="Allshire R."/>
            <person name="Baulcombe D."/>
            <person name="Birren B.W."/>
            <person name="Brown W."/>
            <person name="Ekwall K."/>
            <person name="Kellis M."/>
            <person name="Leatherwood J."/>
            <person name="Levin H."/>
            <person name="Margalit H."/>
            <person name="Martienssen R."/>
            <person name="Nieduszynski C.A."/>
            <person name="Spatafora J.W."/>
            <person name="Friedman N."/>
            <person name="Dalgaard J.Z."/>
            <person name="Baumann P."/>
            <person name="Niki H."/>
            <person name="Regev A."/>
            <person name="Nusbaum C."/>
        </authorList>
    </citation>
    <scope>NUCLEOTIDE SEQUENCE [LARGE SCALE GENOMIC DNA]</scope>
    <source>
        <strain evidence="2">OY26 / ATCC MYA-4695 / CBS 11777 / NBRC 106824 / NRRL Y48691</strain>
    </source>
</reference>